<evidence type="ECO:0000313" key="2">
    <source>
        <dbReference type="Proteomes" id="UP000197446"/>
    </source>
</evidence>
<gene>
    <name evidence="1" type="ORF">CDO81_23930</name>
</gene>
<evidence type="ECO:0008006" key="3">
    <source>
        <dbReference type="Google" id="ProtNLM"/>
    </source>
</evidence>
<comment type="caution">
    <text evidence="1">The sequence shown here is derived from an EMBL/GenBank/DDBJ whole genome shotgun (WGS) entry which is preliminary data.</text>
</comment>
<keyword evidence="2" id="KW-1185">Reference proteome</keyword>
<sequence length="72" mass="8060">MLSCKEVTEICSLEMEEPISFGQRLGLGAHLMMCSGCTNYRRHLRVIRQAMQTYAEGRAVTDDPSKGERGPI</sequence>
<evidence type="ECO:0000313" key="1">
    <source>
        <dbReference type="EMBL" id="OWR00789.1"/>
    </source>
</evidence>
<accession>A0A254MZN0</accession>
<dbReference type="RefSeq" id="WP_088485774.1">
    <property type="nucleotide sequence ID" value="NZ_NISI01000014.1"/>
</dbReference>
<dbReference type="EMBL" id="NISI01000014">
    <property type="protein sequence ID" value="OWR00789.1"/>
    <property type="molecule type" value="Genomic_DNA"/>
</dbReference>
<name>A0A254MZN0_9BURK</name>
<dbReference type="Proteomes" id="UP000197446">
    <property type="component" value="Unassembled WGS sequence"/>
</dbReference>
<organism evidence="1 2">
    <name type="scientific">Roseateles puraquae</name>
    <dbReference type="NCBI Taxonomy" id="431059"/>
    <lineage>
        <taxon>Bacteria</taxon>
        <taxon>Pseudomonadati</taxon>
        <taxon>Pseudomonadota</taxon>
        <taxon>Betaproteobacteria</taxon>
        <taxon>Burkholderiales</taxon>
        <taxon>Sphaerotilaceae</taxon>
        <taxon>Roseateles</taxon>
    </lineage>
</organism>
<dbReference type="OrthoDB" id="8374021at2"/>
<dbReference type="AlphaFoldDB" id="A0A254MZN0"/>
<proteinExistence type="predicted"/>
<protein>
    <recommendedName>
        <fullName evidence="3">Zinc-finger domain-containing protein</fullName>
    </recommendedName>
</protein>
<reference evidence="1 2" key="1">
    <citation type="journal article" date="2007" name="Int. J. Syst. Evol. Microbiol.">
        <title>Description of Pelomonas aquatica sp. nov. and Pelomonas puraquae sp. nov., isolated from industrial and haemodialysis water.</title>
        <authorList>
            <person name="Gomila M."/>
            <person name="Bowien B."/>
            <person name="Falsen E."/>
            <person name="Moore E.R."/>
            <person name="Lalucat J."/>
        </authorList>
    </citation>
    <scope>NUCLEOTIDE SEQUENCE [LARGE SCALE GENOMIC DNA]</scope>
    <source>
        <strain evidence="1 2">CCUG 52769</strain>
    </source>
</reference>